<keyword evidence="1" id="KW-1133">Transmembrane helix</keyword>
<feature type="transmembrane region" description="Helical" evidence="1">
    <location>
        <begin position="9"/>
        <end position="25"/>
    </location>
</feature>
<dbReference type="EMBL" id="FUXI01000026">
    <property type="protein sequence ID" value="SJZ99526.1"/>
    <property type="molecule type" value="Genomic_DNA"/>
</dbReference>
<accession>A0A1T4Q771</accession>
<name>A0A1T4Q771_9ENTE</name>
<dbReference type="STRING" id="263852.SAMN02745116_02087"/>
<keyword evidence="3" id="KW-1185">Reference proteome</keyword>
<reference evidence="2 3" key="1">
    <citation type="submission" date="2017-02" db="EMBL/GenBank/DDBJ databases">
        <authorList>
            <person name="Peterson S.W."/>
        </authorList>
    </citation>
    <scope>NUCLEOTIDE SEQUENCE [LARGE SCALE GENOMIC DNA]</scope>
    <source>
        <strain evidence="2 3">ATCC BAA-1030</strain>
    </source>
</reference>
<dbReference type="RefSeq" id="WP_078808005.1">
    <property type="nucleotide sequence ID" value="NZ_FUXI01000026.1"/>
</dbReference>
<dbReference type="AlphaFoldDB" id="A0A1T4Q771"/>
<gene>
    <name evidence="2" type="ORF">SAMN02745116_02087</name>
</gene>
<keyword evidence="1" id="KW-0472">Membrane</keyword>
<keyword evidence="1" id="KW-0812">Transmembrane</keyword>
<sequence>MKRTTIEKLIFIAIVVGFCFALYITPKHGKLENEPGGGKKPEENEARTILYHGKFDQLANNSQELETKSPIIVVAKKLSDTQHVETTEDGTPKLFYSMSKVKIIKIEKDESKKLKIGDVIQCLEESVTNVEVDEEKVNLSLEGYRKMLQDSEYLLFLRPSTTGDNYVLTNSLLSKYAVSGEEPFDNPRDENPISAETEKLQKSYFEIYDELEEKYDLDR</sequence>
<dbReference type="OrthoDB" id="2361690at2"/>
<evidence type="ECO:0000256" key="1">
    <source>
        <dbReference type="SAM" id="Phobius"/>
    </source>
</evidence>
<dbReference type="Proteomes" id="UP000190328">
    <property type="component" value="Unassembled WGS sequence"/>
</dbReference>
<proteinExistence type="predicted"/>
<evidence type="ECO:0000313" key="3">
    <source>
        <dbReference type="Proteomes" id="UP000190328"/>
    </source>
</evidence>
<evidence type="ECO:0000313" key="2">
    <source>
        <dbReference type="EMBL" id="SJZ99526.1"/>
    </source>
</evidence>
<organism evidence="2 3">
    <name type="scientific">Pilibacter termitis</name>
    <dbReference type="NCBI Taxonomy" id="263852"/>
    <lineage>
        <taxon>Bacteria</taxon>
        <taxon>Bacillati</taxon>
        <taxon>Bacillota</taxon>
        <taxon>Bacilli</taxon>
        <taxon>Lactobacillales</taxon>
        <taxon>Enterococcaceae</taxon>
        <taxon>Pilibacter</taxon>
    </lineage>
</organism>
<protein>
    <submittedName>
        <fullName evidence="2">Uncharacterized protein</fullName>
    </submittedName>
</protein>